<protein>
    <recommendedName>
        <fullName evidence="2">Tip attachment protein J domain-containing protein</fullName>
    </recommendedName>
</protein>
<name>A0A0F8Y0D8_9ZZZZ</name>
<comment type="caution">
    <text evidence="1">The sequence shown here is derived from an EMBL/GenBank/DDBJ whole genome shotgun (WGS) entry which is preliminary data.</text>
</comment>
<accession>A0A0F8Y0D8</accession>
<gene>
    <name evidence="1" type="ORF">LCGC14_3152690</name>
</gene>
<dbReference type="AlphaFoldDB" id="A0A0F8Y0D8"/>
<proteinExistence type="predicted"/>
<organism evidence="1">
    <name type="scientific">marine sediment metagenome</name>
    <dbReference type="NCBI Taxonomy" id="412755"/>
    <lineage>
        <taxon>unclassified sequences</taxon>
        <taxon>metagenomes</taxon>
        <taxon>ecological metagenomes</taxon>
    </lineage>
</organism>
<feature type="non-terminal residue" evidence="1">
    <location>
        <position position="1"/>
    </location>
</feature>
<feature type="non-terminal residue" evidence="1">
    <location>
        <position position="336"/>
    </location>
</feature>
<reference evidence="1" key="1">
    <citation type="journal article" date="2015" name="Nature">
        <title>Complex archaea that bridge the gap between prokaryotes and eukaryotes.</title>
        <authorList>
            <person name="Spang A."/>
            <person name="Saw J.H."/>
            <person name="Jorgensen S.L."/>
            <person name="Zaremba-Niedzwiedzka K."/>
            <person name="Martijn J."/>
            <person name="Lind A.E."/>
            <person name="van Eijk R."/>
            <person name="Schleper C."/>
            <person name="Guy L."/>
            <person name="Ettema T.J."/>
        </authorList>
    </citation>
    <scope>NUCLEOTIDE SEQUENCE</scope>
</reference>
<evidence type="ECO:0000313" key="1">
    <source>
        <dbReference type="EMBL" id="KKK47684.1"/>
    </source>
</evidence>
<dbReference type="EMBL" id="LAZR01069448">
    <property type="protein sequence ID" value="KKK47684.1"/>
    <property type="molecule type" value="Genomic_DNA"/>
</dbReference>
<evidence type="ECO:0008006" key="2">
    <source>
        <dbReference type="Google" id="ProtNLM"/>
    </source>
</evidence>
<sequence length="336" mass="37117">SDASTQYSRVNQTAFQMEGVATITGRLISRNIPMTDDASADRWDEITNLTPWRAVAHLLTEHSTIPNTHSVFFDDTSNTFRFPSFTAGDSNVLDSVQQIMSTINSALEYAPQGEIRIARQAVFQNTSERNALTTIADWTINDVSVGNAGGRLLSLQRDYMNLVGLNDSWGGYFTTGNSEVKLLQARTPAAVQSDGNERAELNRQILTVNSSVNAANTEIGGRVANDMAARQPTDMLTVQHPPEYRFLIPSRSQWYTWTLATTDNDRGLSFTTATRWLLQSVSIQHDNTTFTTSVSATYAKETEGTGFQTITMTPPTAKDWAFPVLPALSPYPQLET</sequence>